<keyword evidence="2" id="KW-0378">Hydrolase</keyword>
<dbReference type="InterPro" id="IPR029058">
    <property type="entry name" value="AB_hydrolase_fold"/>
</dbReference>
<dbReference type="PANTHER" id="PTHR46438:SF11">
    <property type="entry name" value="LIPASE-RELATED"/>
    <property type="match status" value="1"/>
</dbReference>
<organism evidence="2 3">
    <name type="scientific">Sphingomonas crocodyli</name>
    <dbReference type="NCBI Taxonomy" id="1979270"/>
    <lineage>
        <taxon>Bacteria</taxon>
        <taxon>Pseudomonadati</taxon>
        <taxon>Pseudomonadota</taxon>
        <taxon>Alphaproteobacteria</taxon>
        <taxon>Sphingomonadales</taxon>
        <taxon>Sphingomonadaceae</taxon>
        <taxon>Sphingomonas</taxon>
    </lineage>
</organism>
<evidence type="ECO:0000313" key="2">
    <source>
        <dbReference type="EMBL" id="RVT90950.1"/>
    </source>
</evidence>
<evidence type="ECO:0000259" key="1">
    <source>
        <dbReference type="Pfam" id="PF12697"/>
    </source>
</evidence>
<proteinExistence type="predicted"/>
<dbReference type="AlphaFoldDB" id="A0A437LZV8"/>
<dbReference type="RefSeq" id="WP_127744965.1">
    <property type="nucleotide sequence ID" value="NZ_SACN01000002.1"/>
</dbReference>
<keyword evidence="3" id="KW-1185">Reference proteome</keyword>
<feature type="domain" description="AB hydrolase-1" evidence="1">
    <location>
        <begin position="34"/>
        <end position="275"/>
    </location>
</feature>
<dbReference type="Gene3D" id="3.40.50.1820">
    <property type="entry name" value="alpha/beta hydrolase"/>
    <property type="match status" value="1"/>
</dbReference>
<evidence type="ECO:0000313" key="3">
    <source>
        <dbReference type="Proteomes" id="UP000282971"/>
    </source>
</evidence>
<accession>A0A437LZV8</accession>
<name>A0A437LZV8_9SPHN</name>
<dbReference type="Pfam" id="PF12697">
    <property type="entry name" value="Abhydrolase_6"/>
    <property type="match status" value="1"/>
</dbReference>
<gene>
    <name evidence="2" type="ORF">EOD43_15565</name>
</gene>
<reference evidence="2 3" key="1">
    <citation type="submission" date="2019-01" db="EMBL/GenBank/DDBJ databases">
        <authorList>
            <person name="Chen W.-M."/>
        </authorList>
    </citation>
    <scope>NUCLEOTIDE SEQUENCE [LARGE SCALE GENOMIC DNA]</scope>
    <source>
        <strain evidence="2 3">CCP-7</strain>
    </source>
</reference>
<dbReference type="PANTHER" id="PTHR46438">
    <property type="entry name" value="ALPHA/BETA-HYDROLASES SUPERFAMILY PROTEIN"/>
    <property type="match status" value="1"/>
</dbReference>
<protein>
    <submittedName>
        <fullName evidence="2">Alpha/beta hydrolase</fullName>
    </submittedName>
</protein>
<dbReference type="EMBL" id="SACN01000002">
    <property type="protein sequence ID" value="RVT90950.1"/>
    <property type="molecule type" value="Genomic_DNA"/>
</dbReference>
<dbReference type="SUPFAM" id="SSF53474">
    <property type="entry name" value="alpha/beta-Hydrolases"/>
    <property type="match status" value="1"/>
</dbReference>
<dbReference type="Proteomes" id="UP000282971">
    <property type="component" value="Unassembled WGS sequence"/>
</dbReference>
<dbReference type="OrthoDB" id="9798888at2"/>
<dbReference type="GO" id="GO:0016787">
    <property type="term" value="F:hydrolase activity"/>
    <property type="evidence" value="ECO:0007669"/>
    <property type="project" value="UniProtKB-KW"/>
</dbReference>
<sequence length="285" mass="31451">MPVPKPAKHEARSHVIQVDGLETRYWECGEGPPLVLLHSGEFGASAELSWEYNFAALAERYHVYAPDFVGFGETAKAHDFNDFVVFKIRHIANFCRQLGLENVPFVGNSMGANFLIRDVANAEPLFPASSFVAISGGGAVPANEARAALTDYDCTIPSMKRVLWALFHDDVWAEDEAYVQRRFESSIIPGAWECSAAARLHAPNIVRESAYERATRNQLSYDAVKTPILLIAGAEDKLKPRGFAHELADQIPSATAIEMPGVGHCAHIETPDAFHKVLFDFLDSH</sequence>
<dbReference type="PRINTS" id="PR00111">
    <property type="entry name" value="ABHYDROLASE"/>
</dbReference>
<dbReference type="InterPro" id="IPR000073">
    <property type="entry name" value="AB_hydrolase_1"/>
</dbReference>
<comment type="caution">
    <text evidence="2">The sequence shown here is derived from an EMBL/GenBank/DDBJ whole genome shotgun (WGS) entry which is preliminary data.</text>
</comment>